<keyword evidence="2" id="KW-1185">Reference proteome</keyword>
<dbReference type="EMBL" id="CP033073">
    <property type="protein sequence ID" value="AYN43792.1"/>
    <property type="molecule type" value="Genomic_DNA"/>
</dbReference>
<reference evidence="1 2" key="1">
    <citation type="submission" date="2018-10" db="EMBL/GenBank/DDBJ databases">
        <title>The genome of Streptomyces dangxiongensis Z022.</title>
        <authorList>
            <person name="Zhang B."/>
        </authorList>
    </citation>
    <scope>NUCLEOTIDE SEQUENCE [LARGE SCALE GENOMIC DNA]</scope>
    <source>
        <strain evidence="1 2">Z022</strain>
    </source>
</reference>
<gene>
    <name evidence="1" type="ORF">D9753_21035</name>
</gene>
<organism evidence="1 2">
    <name type="scientific">Streptomyces dangxiongensis</name>
    <dbReference type="NCBI Taxonomy" id="1442032"/>
    <lineage>
        <taxon>Bacteria</taxon>
        <taxon>Bacillati</taxon>
        <taxon>Actinomycetota</taxon>
        <taxon>Actinomycetes</taxon>
        <taxon>Kitasatosporales</taxon>
        <taxon>Streptomycetaceae</taxon>
        <taxon>Streptomyces</taxon>
    </lineage>
</organism>
<evidence type="ECO:0008006" key="3">
    <source>
        <dbReference type="Google" id="ProtNLM"/>
    </source>
</evidence>
<evidence type="ECO:0000313" key="2">
    <source>
        <dbReference type="Proteomes" id="UP000268329"/>
    </source>
</evidence>
<dbReference type="AlphaFoldDB" id="A0A3G2JR89"/>
<proteinExistence type="predicted"/>
<dbReference type="OrthoDB" id="3213425at2"/>
<accession>A0A3G2JR89</accession>
<name>A0A3G2JR89_9ACTN</name>
<dbReference type="Proteomes" id="UP000268329">
    <property type="component" value="Chromosome"/>
</dbReference>
<evidence type="ECO:0000313" key="1">
    <source>
        <dbReference type="EMBL" id="AYN43792.1"/>
    </source>
</evidence>
<protein>
    <recommendedName>
        <fullName evidence="3">Tetratricopeptide repeat protein</fullName>
    </recommendedName>
</protein>
<dbReference type="SUPFAM" id="SSF48452">
    <property type="entry name" value="TPR-like"/>
    <property type="match status" value="1"/>
</dbReference>
<dbReference type="KEGG" id="sdd:D9753_21035"/>
<sequence length="463" mass="50539">MGNHPRVRNEALEQALRDADLTYEQAAAAVRVVAAEAGELLRTNKAALGHWVQGLRPKPQTATYIAEALSRRLGRCLRPSDLGLCDPGQDPAHDRLGLILGADPVDTLKRIGEADIHRRRFLTGAAYSVAAAALPLGIDQAVEQHHRAEAGHQRAGHAEIAAVRDMVDMFTRIDERHGGQHGRSAVVQYLRSDVADLCRATFDTDDHRRDALGAAACVAYLCGWKAFDAGEHGLAQRYYLQSYSLTKEAGDDLHGAWILRILAHNGMDVRRPERTVDLAEAALARVHGQVDPSTEALFAVTRARALAHAGRRADAVAQLREAQDLVLRGDEQALPFWAALWGSPRATVASHTAKAFRELGDHSNAERHYGVSARSRPGSGHEHQRITALTLAAQGREQAAQGHLEQACSTWGESLHLFGGVRSARAVSEVRGIRRSLKVFERRGVQAAADLDERARSWQLAYA</sequence>
<dbReference type="InterPro" id="IPR011990">
    <property type="entry name" value="TPR-like_helical_dom_sf"/>
</dbReference>
<dbReference type="Gene3D" id="1.25.40.10">
    <property type="entry name" value="Tetratricopeptide repeat domain"/>
    <property type="match status" value="1"/>
</dbReference>